<dbReference type="NCBIfam" id="TIGR02887">
    <property type="entry name" value="spore_ger_x_C"/>
    <property type="match status" value="1"/>
</dbReference>
<dbReference type="PANTHER" id="PTHR35789:SF1">
    <property type="entry name" value="SPORE GERMINATION PROTEIN B3"/>
    <property type="match status" value="1"/>
</dbReference>
<feature type="domain" description="Spore germination protein N-terminal" evidence="9">
    <location>
        <begin position="57"/>
        <end position="230"/>
    </location>
</feature>
<evidence type="ECO:0000313" key="10">
    <source>
        <dbReference type="EMBL" id="MCD4839571.1"/>
    </source>
</evidence>
<gene>
    <name evidence="10" type="ORF">LRS37_11890</name>
</gene>
<reference evidence="10 11" key="1">
    <citation type="journal article" date="2023" name="Antonie Van Leeuwenhoek">
        <title>Unveiling the genomic potential of a novel thermostable glycoside hydrolases producing Neobacillus sedimentimangrovi UE25.</title>
        <authorList>
            <person name="Ejaz U."/>
            <person name="Saleem F."/>
            <person name="Rashid R."/>
            <person name="Hasan K.A."/>
            <person name="Syed M.N."/>
            <person name="Sohail M."/>
        </authorList>
    </citation>
    <scope>NUCLEOTIDE SEQUENCE [LARGE SCALE GENOMIC DNA]</scope>
    <source>
        <strain evidence="10 11">UE25</strain>
    </source>
</reference>
<evidence type="ECO:0000256" key="5">
    <source>
        <dbReference type="ARBA" id="ARBA00023136"/>
    </source>
</evidence>
<protein>
    <submittedName>
        <fullName evidence="10">Ger(X)C family spore germination protein</fullName>
    </submittedName>
</protein>
<dbReference type="InterPro" id="IPR057336">
    <property type="entry name" value="GerAC_N"/>
</dbReference>
<evidence type="ECO:0000256" key="3">
    <source>
        <dbReference type="ARBA" id="ARBA00022544"/>
    </source>
</evidence>
<feature type="domain" description="Spore germination GerAC-like C-terminal" evidence="8">
    <location>
        <begin position="249"/>
        <end position="410"/>
    </location>
</feature>
<dbReference type="Pfam" id="PF05504">
    <property type="entry name" value="Spore_GerAC"/>
    <property type="match status" value="1"/>
</dbReference>
<comment type="subcellular location">
    <subcellularLocation>
        <location evidence="1">Membrane</location>
        <topology evidence="1">Lipid-anchor</topology>
    </subcellularLocation>
</comment>
<evidence type="ECO:0000313" key="11">
    <source>
        <dbReference type="Proteomes" id="UP001162836"/>
    </source>
</evidence>
<dbReference type="Gene3D" id="3.30.300.210">
    <property type="entry name" value="Nutrient germinant receptor protein C, domain 3"/>
    <property type="match status" value="1"/>
</dbReference>
<evidence type="ECO:0000256" key="1">
    <source>
        <dbReference type="ARBA" id="ARBA00004635"/>
    </source>
</evidence>
<evidence type="ECO:0000259" key="8">
    <source>
        <dbReference type="Pfam" id="PF05504"/>
    </source>
</evidence>
<name>A0ABS8QJY8_9BACI</name>
<keyword evidence="4" id="KW-0732">Signal</keyword>
<dbReference type="InterPro" id="IPR046953">
    <property type="entry name" value="Spore_GerAC-like_C"/>
</dbReference>
<keyword evidence="5" id="KW-0472">Membrane</keyword>
<keyword evidence="6" id="KW-0564">Palmitate</keyword>
<keyword evidence="3" id="KW-0309">Germination</keyword>
<dbReference type="Pfam" id="PF25198">
    <property type="entry name" value="Spore_GerAC_N"/>
    <property type="match status" value="1"/>
</dbReference>
<proteinExistence type="inferred from homology"/>
<dbReference type="EMBL" id="JAJODE010000034">
    <property type="protein sequence ID" value="MCD4839571.1"/>
    <property type="molecule type" value="Genomic_DNA"/>
</dbReference>
<keyword evidence="7" id="KW-0449">Lipoprotein</keyword>
<evidence type="ECO:0000256" key="7">
    <source>
        <dbReference type="ARBA" id="ARBA00023288"/>
    </source>
</evidence>
<evidence type="ECO:0000256" key="2">
    <source>
        <dbReference type="ARBA" id="ARBA00007886"/>
    </source>
</evidence>
<sequence length="419" mass="46925">MGNEPKTGSICERRSAKTSRSFNAIASKDGGRRGSIIKKILIICLISIVVCLTGCWDRTEINDNAFVVTSGIDKAGNKKYRYTVQVPLPSSMGGAGSSGGGGGTSGEGPVLIAQGTGKNIRESMEDVQLRLSRKLYFAHRRVLVIGEDLAKEGISKSLRAVVIQPESRLSTLLLISKGDAIQVLKAQPRMEQYSGEALREMAKAMANKTVKDTLIDLDRPGKDPVIPFVNVTGLIKEDKKGKELEIEKFAVFKGDKVSFITNIEETQGILWLLEKMKKKSFTFSVSKDNEMTINILENQVKPQFTGNGAYPSFHLKVRVTGILIENEANLRIEDPKTYQLVKRKMEQEIKRNIQSVIKHSHSKGTDIVGFGWYLYKTRHQKWQEQWKNDWEQRLPHVDVSVDVDADIQRTTNSGEWKKE</sequence>
<dbReference type="InterPro" id="IPR008844">
    <property type="entry name" value="Spore_GerAC-like"/>
</dbReference>
<comment type="caution">
    <text evidence="10">The sequence shown here is derived from an EMBL/GenBank/DDBJ whole genome shotgun (WGS) entry which is preliminary data.</text>
</comment>
<evidence type="ECO:0000256" key="6">
    <source>
        <dbReference type="ARBA" id="ARBA00023139"/>
    </source>
</evidence>
<dbReference type="InterPro" id="IPR038501">
    <property type="entry name" value="Spore_GerAC_C_sf"/>
</dbReference>
<dbReference type="Proteomes" id="UP001162836">
    <property type="component" value="Unassembled WGS sequence"/>
</dbReference>
<accession>A0ABS8QJY8</accession>
<dbReference type="Gene3D" id="6.20.190.10">
    <property type="entry name" value="Nutrient germinant receptor protein C, domain 1"/>
    <property type="match status" value="1"/>
</dbReference>
<dbReference type="PANTHER" id="PTHR35789">
    <property type="entry name" value="SPORE GERMINATION PROTEIN B3"/>
    <property type="match status" value="1"/>
</dbReference>
<comment type="similarity">
    <text evidence="2">Belongs to the GerABKC lipoprotein family.</text>
</comment>
<evidence type="ECO:0000256" key="4">
    <source>
        <dbReference type="ARBA" id="ARBA00022729"/>
    </source>
</evidence>
<organism evidence="10 11">
    <name type="scientific">Neobacillus sedimentimangrovi</name>
    <dbReference type="NCBI Taxonomy" id="2699460"/>
    <lineage>
        <taxon>Bacteria</taxon>
        <taxon>Bacillati</taxon>
        <taxon>Bacillota</taxon>
        <taxon>Bacilli</taxon>
        <taxon>Bacillales</taxon>
        <taxon>Bacillaceae</taxon>
        <taxon>Neobacillus</taxon>
    </lineage>
</organism>
<keyword evidence="11" id="KW-1185">Reference proteome</keyword>
<dbReference type="RefSeq" id="WP_231315013.1">
    <property type="nucleotide sequence ID" value="NZ_JAJODE010000034.1"/>
</dbReference>
<evidence type="ECO:0000259" key="9">
    <source>
        <dbReference type="Pfam" id="PF25198"/>
    </source>
</evidence>